<organism evidence="1 2">
    <name type="scientific">Callosobruchus maculatus</name>
    <name type="common">Southern cowpea weevil</name>
    <name type="synonym">Pulse bruchid</name>
    <dbReference type="NCBI Taxonomy" id="64391"/>
    <lineage>
        <taxon>Eukaryota</taxon>
        <taxon>Metazoa</taxon>
        <taxon>Ecdysozoa</taxon>
        <taxon>Arthropoda</taxon>
        <taxon>Hexapoda</taxon>
        <taxon>Insecta</taxon>
        <taxon>Pterygota</taxon>
        <taxon>Neoptera</taxon>
        <taxon>Endopterygota</taxon>
        <taxon>Coleoptera</taxon>
        <taxon>Polyphaga</taxon>
        <taxon>Cucujiformia</taxon>
        <taxon>Chrysomeloidea</taxon>
        <taxon>Chrysomelidae</taxon>
        <taxon>Bruchinae</taxon>
        <taxon>Bruchini</taxon>
        <taxon>Callosobruchus</taxon>
    </lineage>
</organism>
<dbReference type="AlphaFoldDB" id="A0A653BRD5"/>
<gene>
    <name evidence="1" type="ORF">CALMAC_LOCUS3161</name>
</gene>
<evidence type="ECO:0000313" key="1">
    <source>
        <dbReference type="EMBL" id="VEN38168.1"/>
    </source>
</evidence>
<sequence length="110" mass="12577">MKLLNLTLTSVQCSHLNLIFFRFGSSVADFLDLKPEGTSSNLRIRSLALPSTAIRLRKRRKQRQYSGPFEECVKRRSSFGSLIPYSQYPIQGVLEGQGTETDEIWDLPNR</sequence>
<keyword evidence="2" id="KW-1185">Reference proteome</keyword>
<accession>A0A653BRD5</accession>
<name>A0A653BRD5_CALMS</name>
<reference evidence="1 2" key="1">
    <citation type="submission" date="2019-01" db="EMBL/GenBank/DDBJ databases">
        <authorList>
            <person name="Sayadi A."/>
        </authorList>
    </citation>
    <scope>NUCLEOTIDE SEQUENCE [LARGE SCALE GENOMIC DNA]</scope>
</reference>
<proteinExistence type="predicted"/>
<evidence type="ECO:0000313" key="2">
    <source>
        <dbReference type="Proteomes" id="UP000410492"/>
    </source>
</evidence>
<dbReference type="EMBL" id="CAACVG010004144">
    <property type="protein sequence ID" value="VEN38168.1"/>
    <property type="molecule type" value="Genomic_DNA"/>
</dbReference>
<dbReference type="Proteomes" id="UP000410492">
    <property type="component" value="Unassembled WGS sequence"/>
</dbReference>
<protein>
    <submittedName>
        <fullName evidence="1">Uncharacterized protein</fullName>
    </submittedName>
</protein>